<feature type="compositionally biased region" description="Basic residues" evidence="2">
    <location>
        <begin position="8"/>
        <end position="17"/>
    </location>
</feature>
<accession>A0A815DF91</accession>
<keyword evidence="6" id="KW-1185">Reference proteome</keyword>
<dbReference type="Proteomes" id="UP000663870">
    <property type="component" value="Unassembled WGS sequence"/>
</dbReference>
<evidence type="ECO:0000313" key="5">
    <source>
        <dbReference type="Proteomes" id="UP000663854"/>
    </source>
</evidence>
<dbReference type="EMBL" id="CAJNOH010002494">
    <property type="protein sequence ID" value="CAF1296444.1"/>
    <property type="molecule type" value="Genomic_DNA"/>
</dbReference>
<protein>
    <submittedName>
        <fullName evidence="3">Uncharacterized protein</fullName>
    </submittedName>
</protein>
<proteinExistence type="predicted"/>
<evidence type="ECO:0000256" key="1">
    <source>
        <dbReference type="SAM" id="Coils"/>
    </source>
</evidence>
<dbReference type="EMBL" id="CAJNOL010003679">
    <property type="protein sequence ID" value="CAF1570816.1"/>
    <property type="molecule type" value="Genomic_DNA"/>
</dbReference>
<evidence type="ECO:0000256" key="2">
    <source>
        <dbReference type="SAM" id="MobiDB-lite"/>
    </source>
</evidence>
<name>A0A815DF91_9BILA</name>
<keyword evidence="1" id="KW-0175">Coiled coil</keyword>
<feature type="region of interest" description="Disordered" evidence="2">
    <location>
        <begin position="1"/>
        <end position="28"/>
    </location>
</feature>
<gene>
    <name evidence="4" type="ORF">JXQ802_LOCUS45185</name>
    <name evidence="3" type="ORF">PYM288_LOCUS29679</name>
</gene>
<evidence type="ECO:0000313" key="4">
    <source>
        <dbReference type="EMBL" id="CAF1570816.1"/>
    </source>
</evidence>
<sequence>MNISVSPPRRRLRRNHKQSTEKSHDAETLKSLHDHASSIDRASSNEVIEDVDLLNINADNISSYTEENRDKIIIQITTTKNDSFVDHQLKTISDNQCFNDIVPFNDLSNTVLLHNHLQYNIDNLTIKDLASDSNQLKDIKILSINGCSSNDSSLLDDNVVLGNDMLIDFTQVDDDNVVESHDNTENENSLTKPSVIMKLRKERNQAKQKFDSQIERAAAELKELSNKLNELIQTKKNKNEE</sequence>
<feature type="compositionally biased region" description="Basic and acidic residues" evidence="2">
    <location>
        <begin position="18"/>
        <end position="28"/>
    </location>
</feature>
<feature type="coiled-coil region" evidence="1">
    <location>
        <begin position="196"/>
        <end position="241"/>
    </location>
</feature>
<organism evidence="3 5">
    <name type="scientific">Rotaria sordida</name>
    <dbReference type="NCBI Taxonomy" id="392033"/>
    <lineage>
        <taxon>Eukaryota</taxon>
        <taxon>Metazoa</taxon>
        <taxon>Spiralia</taxon>
        <taxon>Gnathifera</taxon>
        <taxon>Rotifera</taxon>
        <taxon>Eurotatoria</taxon>
        <taxon>Bdelloidea</taxon>
        <taxon>Philodinida</taxon>
        <taxon>Philodinidae</taxon>
        <taxon>Rotaria</taxon>
    </lineage>
</organism>
<reference evidence="3" key="1">
    <citation type="submission" date="2021-02" db="EMBL/GenBank/DDBJ databases">
        <authorList>
            <person name="Nowell W R."/>
        </authorList>
    </citation>
    <scope>NUCLEOTIDE SEQUENCE</scope>
</reference>
<dbReference type="Proteomes" id="UP000663854">
    <property type="component" value="Unassembled WGS sequence"/>
</dbReference>
<dbReference type="AlphaFoldDB" id="A0A815DF91"/>
<evidence type="ECO:0000313" key="6">
    <source>
        <dbReference type="Proteomes" id="UP000663870"/>
    </source>
</evidence>
<comment type="caution">
    <text evidence="3">The sequence shown here is derived from an EMBL/GenBank/DDBJ whole genome shotgun (WGS) entry which is preliminary data.</text>
</comment>
<evidence type="ECO:0000313" key="3">
    <source>
        <dbReference type="EMBL" id="CAF1296444.1"/>
    </source>
</evidence>